<feature type="transmembrane region" description="Helical" evidence="7">
    <location>
        <begin position="103"/>
        <end position="125"/>
    </location>
</feature>
<evidence type="ECO:0000259" key="8">
    <source>
        <dbReference type="PROSITE" id="PS50850"/>
    </source>
</evidence>
<keyword evidence="6 7" id="KW-0472">Membrane</keyword>
<evidence type="ECO:0000256" key="5">
    <source>
        <dbReference type="ARBA" id="ARBA00022989"/>
    </source>
</evidence>
<evidence type="ECO:0000256" key="6">
    <source>
        <dbReference type="ARBA" id="ARBA00023136"/>
    </source>
</evidence>
<dbReference type="RefSeq" id="WP_063426122.1">
    <property type="nucleotide sequence ID" value="NZ_CP050951.1"/>
</dbReference>
<feature type="transmembrane region" description="Helical" evidence="7">
    <location>
        <begin position="300"/>
        <end position="324"/>
    </location>
</feature>
<keyword evidence="4 7" id="KW-0812">Transmembrane</keyword>
<feature type="transmembrane region" description="Helical" evidence="7">
    <location>
        <begin position="236"/>
        <end position="263"/>
    </location>
</feature>
<evidence type="ECO:0000256" key="2">
    <source>
        <dbReference type="ARBA" id="ARBA00022448"/>
    </source>
</evidence>
<sequence>MSNTPPIQGTLAVFRTAWVVTAIFILSNAATPLYSIWQRSLGFNSGTLTVIFACYIAGLLLTLTLAGQLSDHFGRKALLLPCIGLAIIAAFLFDQAASIGTLMLARFFTGISVGLVVSGGMANVIEHAEPHRKHFASLMASIAMVFGAGTGPLLAGVVAQYLTMPIHIVFRFEIALLCLALLALMLQKNRKLGTGSFKPRLPRVPKESVGIVLLGIAFFGPGITSTSFILALGPKLIATFLGVNSPLITGCMAFSMFVVAVGVQLAAKRLGHRTVFSLSGVATIASMISVWIALEAGSVICLIISALLAGAGQGLGQLGGLTLIGDNVQNERRAEANALFNMGGYLPAGAIPVLIGYLIDSVGLHTGIVSLATIIGGLGCLAMTQLHRQHVARQKAKRIAMG</sequence>
<protein>
    <submittedName>
        <fullName evidence="9">MFS transporter</fullName>
    </submittedName>
</protein>
<feature type="transmembrane region" description="Helical" evidence="7">
    <location>
        <begin position="336"/>
        <end position="359"/>
    </location>
</feature>
<feature type="transmembrane region" description="Helical" evidence="7">
    <location>
        <begin position="78"/>
        <end position="97"/>
    </location>
</feature>
<comment type="subcellular location">
    <subcellularLocation>
        <location evidence="1">Cell membrane</location>
        <topology evidence="1">Multi-pass membrane protein</topology>
    </subcellularLocation>
</comment>
<gene>
    <name evidence="9" type="ORF">A3L25_012860</name>
</gene>
<dbReference type="InterPro" id="IPR011701">
    <property type="entry name" value="MFS"/>
</dbReference>
<evidence type="ECO:0000256" key="4">
    <source>
        <dbReference type="ARBA" id="ARBA00022692"/>
    </source>
</evidence>
<evidence type="ECO:0000256" key="1">
    <source>
        <dbReference type="ARBA" id="ARBA00004651"/>
    </source>
</evidence>
<accession>A0AAP9MZ60</accession>
<feature type="transmembrane region" description="Helical" evidence="7">
    <location>
        <begin position="208"/>
        <end position="230"/>
    </location>
</feature>
<feature type="transmembrane region" description="Helical" evidence="7">
    <location>
        <begin position="137"/>
        <end position="162"/>
    </location>
</feature>
<name>A0AAP9MZ60_PSEPU</name>
<evidence type="ECO:0000256" key="7">
    <source>
        <dbReference type="SAM" id="Phobius"/>
    </source>
</evidence>
<feature type="transmembrane region" description="Helical" evidence="7">
    <location>
        <begin position="12"/>
        <end position="37"/>
    </location>
</feature>
<keyword evidence="5 7" id="KW-1133">Transmembrane helix</keyword>
<dbReference type="EMBL" id="CP050951">
    <property type="protein sequence ID" value="QJQ10260.1"/>
    <property type="molecule type" value="Genomic_DNA"/>
</dbReference>
<reference evidence="9 10" key="1">
    <citation type="submission" date="2016-04" db="EMBL/GenBank/DDBJ databases">
        <authorList>
            <person name="Qiu J."/>
        </authorList>
    </citation>
    <scope>NUCLEOTIDE SEQUENCE [LARGE SCALE GENOMIC DNA]</scope>
    <source>
        <strain evidence="9 10">JQ581</strain>
    </source>
</reference>
<dbReference type="InterPro" id="IPR050171">
    <property type="entry name" value="MFS_Transporters"/>
</dbReference>
<keyword evidence="2" id="KW-0813">Transport</keyword>
<evidence type="ECO:0000313" key="10">
    <source>
        <dbReference type="Proteomes" id="UP000076857"/>
    </source>
</evidence>
<dbReference type="InterPro" id="IPR036259">
    <property type="entry name" value="MFS_trans_sf"/>
</dbReference>
<organism evidence="9 10">
    <name type="scientific">Pseudomonas putida</name>
    <name type="common">Arthrobacter siderocapsulatus</name>
    <dbReference type="NCBI Taxonomy" id="303"/>
    <lineage>
        <taxon>Bacteria</taxon>
        <taxon>Pseudomonadati</taxon>
        <taxon>Pseudomonadota</taxon>
        <taxon>Gammaproteobacteria</taxon>
        <taxon>Pseudomonadales</taxon>
        <taxon>Pseudomonadaceae</taxon>
        <taxon>Pseudomonas</taxon>
    </lineage>
</organism>
<feature type="transmembrane region" description="Helical" evidence="7">
    <location>
        <begin position="365"/>
        <end position="386"/>
    </location>
</feature>
<dbReference type="PANTHER" id="PTHR23517">
    <property type="entry name" value="RESISTANCE PROTEIN MDTM, PUTATIVE-RELATED-RELATED"/>
    <property type="match status" value="1"/>
</dbReference>
<dbReference type="Pfam" id="PF07690">
    <property type="entry name" value="MFS_1"/>
    <property type="match status" value="1"/>
</dbReference>
<evidence type="ECO:0000256" key="3">
    <source>
        <dbReference type="ARBA" id="ARBA00022475"/>
    </source>
</evidence>
<evidence type="ECO:0000313" key="9">
    <source>
        <dbReference type="EMBL" id="QJQ10260.1"/>
    </source>
</evidence>
<proteinExistence type="predicted"/>
<dbReference type="Gene3D" id="1.20.1250.20">
    <property type="entry name" value="MFS general substrate transporter like domains"/>
    <property type="match status" value="1"/>
</dbReference>
<dbReference type="SUPFAM" id="SSF103473">
    <property type="entry name" value="MFS general substrate transporter"/>
    <property type="match status" value="1"/>
</dbReference>
<feature type="transmembrane region" description="Helical" evidence="7">
    <location>
        <begin position="43"/>
        <end position="66"/>
    </location>
</feature>
<dbReference type="InterPro" id="IPR020846">
    <property type="entry name" value="MFS_dom"/>
</dbReference>
<feature type="transmembrane region" description="Helical" evidence="7">
    <location>
        <begin position="168"/>
        <end position="187"/>
    </location>
</feature>
<dbReference type="GO" id="GO:0022857">
    <property type="term" value="F:transmembrane transporter activity"/>
    <property type="evidence" value="ECO:0007669"/>
    <property type="project" value="InterPro"/>
</dbReference>
<dbReference type="PROSITE" id="PS50850">
    <property type="entry name" value="MFS"/>
    <property type="match status" value="1"/>
</dbReference>
<dbReference type="GO" id="GO:0005886">
    <property type="term" value="C:plasma membrane"/>
    <property type="evidence" value="ECO:0007669"/>
    <property type="project" value="UniProtKB-SubCell"/>
</dbReference>
<keyword evidence="3" id="KW-1003">Cell membrane</keyword>
<feature type="transmembrane region" description="Helical" evidence="7">
    <location>
        <begin position="275"/>
        <end position="294"/>
    </location>
</feature>
<dbReference type="AlphaFoldDB" id="A0AAP9MZ60"/>
<feature type="domain" description="Major facilitator superfamily (MFS) profile" evidence="8">
    <location>
        <begin position="5"/>
        <end position="388"/>
    </location>
</feature>
<reference evidence="9 10" key="2">
    <citation type="submission" date="2020-04" db="EMBL/GenBank/DDBJ databases">
        <title>Complete genome sequence of Pseudomonas putida strain JQ581.</title>
        <authorList>
            <person name="Mu Y."/>
        </authorList>
    </citation>
    <scope>NUCLEOTIDE SEQUENCE [LARGE SCALE GENOMIC DNA]</scope>
    <source>
        <strain evidence="9 10">JQ581</strain>
    </source>
</reference>
<dbReference type="Proteomes" id="UP000076857">
    <property type="component" value="Chromosome"/>
</dbReference>
<dbReference type="CDD" id="cd06174">
    <property type="entry name" value="MFS"/>
    <property type="match status" value="1"/>
</dbReference>
<dbReference type="PANTHER" id="PTHR23517:SF13">
    <property type="entry name" value="MAJOR FACILITATOR SUPERFAMILY MFS_1"/>
    <property type="match status" value="1"/>
</dbReference>